<dbReference type="FunFam" id="3.30.70.270:FF:000001">
    <property type="entry name" value="Diguanylate cyclase domain protein"/>
    <property type="match status" value="1"/>
</dbReference>
<dbReference type="GO" id="GO:0043709">
    <property type="term" value="P:cell adhesion involved in single-species biofilm formation"/>
    <property type="evidence" value="ECO:0007669"/>
    <property type="project" value="TreeGrafter"/>
</dbReference>
<dbReference type="PANTHER" id="PTHR45138">
    <property type="entry name" value="REGULATORY COMPONENTS OF SENSORY TRANSDUCTION SYSTEM"/>
    <property type="match status" value="1"/>
</dbReference>
<dbReference type="GO" id="GO:0005886">
    <property type="term" value="C:plasma membrane"/>
    <property type="evidence" value="ECO:0007669"/>
    <property type="project" value="TreeGrafter"/>
</dbReference>
<organism evidence="5 6">
    <name type="scientific">Oceanibaculum indicum</name>
    <dbReference type="NCBI Taxonomy" id="526216"/>
    <lineage>
        <taxon>Bacteria</taxon>
        <taxon>Pseudomonadati</taxon>
        <taxon>Pseudomonadota</taxon>
        <taxon>Alphaproteobacteria</taxon>
        <taxon>Rhodospirillales</taxon>
        <taxon>Oceanibaculaceae</taxon>
        <taxon>Oceanibaculum</taxon>
    </lineage>
</organism>
<protein>
    <recommendedName>
        <fullName evidence="1">diguanylate cyclase</fullName>
        <ecNumber evidence="1">2.7.7.65</ecNumber>
    </recommendedName>
</protein>
<evidence type="ECO:0000256" key="1">
    <source>
        <dbReference type="ARBA" id="ARBA00012528"/>
    </source>
</evidence>
<dbReference type="AlphaFoldDB" id="A0A420WH40"/>
<dbReference type="GO" id="GO:0052621">
    <property type="term" value="F:diguanylate cyclase activity"/>
    <property type="evidence" value="ECO:0007669"/>
    <property type="project" value="UniProtKB-EC"/>
</dbReference>
<dbReference type="Gene3D" id="1.20.120.30">
    <property type="entry name" value="Aspartate receptor, ligand-binding domain"/>
    <property type="match status" value="1"/>
</dbReference>
<dbReference type="Gene3D" id="3.30.70.270">
    <property type="match status" value="1"/>
</dbReference>
<dbReference type="RefSeq" id="WP_183077952.1">
    <property type="nucleotide sequence ID" value="NZ_RBIG01000002.1"/>
</dbReference>
<dbReference type="EC" id="2.7.7.65" evidence="1"/>
<accession>A0A420WH40</accession>
<evidence type="ECO:0000259" key="4">
    <source>
        <dbReference type="PROSITE" id="PS50887"/>
    </source>
</evidence>
<dbReference type="InterPro" id="IPR050469">
    <property type="entry name" value="Diguanylate_Cyclase"/>
</dbReference>
<dbReference type="GO" id="GO:1902201">
    <property type="term" value="P:negative regulation of bacterial-type flagellum-dependent cell motility"/>
    <property type="evidence" value="ECO:0007669"/>
    <property type="project" value="TreeGrafter"/>
</dbReference>
<dbReference type="NCBIfam" id="NF007380">
    <property type="entry name" value="PRK09894.1"/>
    <property type="match status" value="1"/>
</dbReference>
<dbReference type="PANTHER" id="PTHR45138:SF9">
    <property type="entry name" value="DIGUANYLATE CYCLASE DGCM-RELATED"/>
    <property type="match status" value="1"/>
</dbReference>
<dbReference type="Pfam" id="PF00990">
    <property type="entry name" value="GGDEF"/>
    <property type="match status" value="1"/>
</dbReference>
<dbReference type="InterPro" id="IPR029787">
    <property type="entry name" value="Nucleotide_cyclase"/>
</dbReference>
<feature type="region of interest" description="Disordered" evidence="3">
    <location>
        <begin position="1"/>
        <end position="23"/>
    </location>
</feature>
<evidence type="ECO:0000313" key="5">
    <source>
        <dbReference type="EMBL" id="RKQ70311.1"/>
    </source>
</evidence>
<dbReference type="NCBIfam" id="TIGR00254">
    <property type="entry name" value="GGDEF"/>
    <property type="match status" value="1"/>
</dbReference>
<dbReference type="EMBL" id="RBIG01000002">
    <property type="protein sequence ID" value="RKQ70311.1"/>
    <property type="molecule type" value="Genomic_DNA"/>
</dbReference>
<dbReference type="SMART" id="SM00267">
    <property type="entry name" value="GGDEF"/>
    <property type="match status" value="1"/>
</dbReference>
<dbReference type="CDD" id="cd01949">
    <property type="entry name" value="GGDEF"/>
    <property type="match status" value="1"/>
</dbReference>
<proteinExistence type="predicted"/>
<evidence type="ECO:0000256" key="3">
    <source>
        <dbReference type="SAM" id="MobiDB-lite"/>
    </source>
</evidence>
<reference evidence="5 6" key="1">
    <citation type="submission" date="2018-10" db="EMBL/GenBank/DDBJ databases">
        <title>Comparative analysis of microorganisms from saline springs in Andes Mountain Range, Colombia.</title>
        <authorList>
            <person name="Rubin E."/>
        </authorList>
    </citation>
    <scope>NUCLEOTIDE SEQUENCE [LARGE SCALE GENOMIC DNA]</scope>
    <source>
        <strain evidence="5 6">USBA 36</strain>
    </source>
</reference>
<sequence>MAASEQRYGQMRGGKEPSEPLTQEDIVRQLDAAILEHLDWMLRWNRSAVCKVQPAGDITSEHAHFLCGFGNWYDLHQHDPLVAQPAFEALALAHRDLHRNAAWLAARAWKDAKIPVEEYDVLVEKVTRFTDLARKLLKAFQKVASDLDPLTGAHTRQTMTKELMRERERSLRSGKPCMVAMGDLDHFKKVNDTYGHQAGDMVLRLVAAAFLEALRPYDRLYRYGGEEFLFCLPDVSAEEAKQALERLRRRIEEMQVPIGGGRTIHVTCSFGIAALSGDSSVKTATQRADAALYAAKEAGRNRVIAWTPDIG</sequence>
<evidence type="ECO:0000313" key="6">
    <source>
        <dbReference type="Proteomes" id="UP000277424"/>
    </source>
</evidence>
<evidence type="ECO:0000256" key="2">
    <source>
        <dbReference type="ARBA" id="ARBA00034247"/>
    </source>
</evidence>
<comment type="caution">
    <text evidence="5">The sequence shown here is derived from an EMBL/GenBank/DDBJ whole genome shotgun (WGS) entry which is preliminary data.</text>
</comment>
<dbReference type="PROSITE" id="PS50887">
    <property type="entry name" value="GGDEF"/>
    <property type="match status" value="1"/>
</dbReference>
<feature type="domain" description="GGDEF" evidence="4">
    <location>
        <begin position="175"/>
        <end position="308"/>
    </location>
</feature>
<dbReference type="InterPro" id="IPR043128">
    <property type="entry name" value="Rev_trsase/Diguanyl_cyclase"/>
</dbReference>
<comment type="catalytic activity">
    <reaction evidence="2">
        <text>2 GTP = 3',3'-c-di-GMP + 2 diphosphate</text>
        <dbReference type="Rhea" id="RHEA:24898"/>
        <dbReference type="ChEBI" id="CHEBI:33019"/>
        <dbReference type="ChEBI" id="CHEBI:37565"/>
        <dbReference type="ChEBI" id="CHEBI:58805"/>
        <dbReference type="EC" id="2.7.7.65"/>
    </reaction>
</comment>
<dbReference type="SUPFAM" id="SSF55073">
    <property type="entry name" value="Nucleotide cyclase"/>
    <property type="match status" value="1"/>
</dbReference>
<name>A0A420WH40_9PROT</name>
<dbReference type="InterPro" id="IPR000160">
    <property type="entry name" value="GGDEF_dom"/>
</dbReference>
<gene>
    <name evidence="5" type="ORF">BCL74_2255</name>
</gene>
<dbReference type="Proteomes" id="UP000277424">
    <property type="component" value="Unassembled WGS sequence"/>
</dbReference>